<evidence type="ECO:0000313" key="3">
    <source>
        <dbReference type="EMBL" id="MDF4024011.1"/>
    </source>
</evidence>
<accession>A0ABT6B7F2</accession>
<keyword evidence="4" id="KW-1185">Reference proteome</keyword>
<dbReference type="RefSeq" id="WP_320550581.1">
    <property type="nucleotide sequence ID" value="NZ_JAQLOK010000002.1"/>
</dbReference>
<dbReference type="Gene3D" id="2.40.180.10">
    <property type="entry name" value="Catalase core domain"/>
    <property type="match status" value="1"/>
</dbReference>
<evidence type="ECO:0000256" key="1">
    <source>
        <dbReference type="ARBA" id="ARBA00012314"/>
    </source>
</evidence>
<dbReference type="PANTHER" id="PTHR36195:SF4">
    <property type="entry name" value="DOMAIN PROTEIN, PUTATIVE (AFU_ORTHOLOGUE AFUA_5G01990)-RELATED"/>
    <property type="match status" value="1"/>
</dbReference>
<dbReference type="EC" id="1.11.1.6" evidence="1"/>
<feature type="domain" description="Catalase core" evidence="2">
    <location>
        <begin position="39"/>
        <end position="153"/>
    </location>
</feature>
<dbReference type="Proteomes" id="UP001528850">
    <property type="component" value="Unassembled WGS sequence"/>
</dbReference>
<dbReference type="InterPro" id="IPR018028">
    <property type="entry name" value="Catalase"/>
</dbReference>
<name>A0ABT6B7F2_9GAMM</name>
<gene>
    <name evidence="3" type="ORF">P3W24_03355</name>
</gene>
<dbReference type="EMBL" id="JARJJS010000001">
    <property type="protein sequence ID" value="MDF4024011.1"/>
    <property type="molecule type" value="Genomic_DNA"/>
</dbReference>
<protein>
    <recommendedName>
        <fullName evidence="1">catalase</fullName>
        <ecNumber evidence="1">1.11.1.6</ecNumber>
    </recommendedName>
</protein>
<organism evidence="3 4">
    <name type="scientific">Luteibacter sahnii</name>
    <dbReference type="NCBI Taxonomy" id="3021977"/>
    <lineage>
        <taxon>Bacteria</taxon>
        <taxon>Pseudomonadati</taxon>
        <taxon>Pseudomonadota</taxon>
        <taxon>Gammaproteobacteria</taxon>
        <taxon>Lysobacterales</taxon>
        <taxon>Rhodanobacteraceae</taxon>
        <taxon>Luteibacter</taxon>
    </lineage>
</organism>
<evidence type="ECO:0000259" key="2">
    <source>
        <dbReference type="Pfam" id="PF00199"/>
    </source>
</evidence>
<proteinExistence type="predicted"/>
<dbReference type="InterPro" id="IPR020835">
    <property type="entry name" value="Catalase_sf"/>
</dbReference>
<dbReference type="Pfam" id="PF00199">
    <property type="entry name" value="Catalase"/>
    <property type="match status" value="1"/>
</dbReference>
<dbReference type="CDD" id="cd08152">
    <property type="entry name" value="y4iL_like"/>
    <property type="match status" value="1"/>
</dbReference>
<comment type="caution">
    <text evidence="3">The sequence shown here is derived from an EMBL/GenBank/DDBJ whole genome shotgun (WGS) entry which is preliminary data.</text>
</comment>
<dbReference type="InterPro" id="IPR011614">
    <property type="entry name" value="Catalase_core"/>
</dbReference>
<dbReference type="PANTHER" id="PTHR36195">
    <property type="entry name" value="DOMAIN PROTEIN, PUTATIVE (AFU_ORTHOLOGUE AFUA_5G01990)-RELATED-RELATED"/>
    <property type="match status" value="1"/>
</dbReference>
<evidence type="ECO:0000313" key="4">
    <source>
        <dbReference type="Proteomes" id="UP001528850"/>
    </source>
</evidence>
<dbReference type="PROSITE" id="PS51402">
    <property type="entry name" value="CATALASE_3"/>
    <property type="match status" value="1"/>
</dbReference>
<dbReference type="SUPFAM" id="SSF56634">
    <property type="entry name" value="Heme-dependent catalase-like"/>
    <property type="match status" value="1"/>
</dbReference>
<sequence>MPLSLHPAPIPYDDRLEEIAPDEAETTEQLIQTLTEINQTTLKHEGHANRSVHAKSHALLVGELTIADDLPRELAQGIFARPGRYPVVMRLSTVPGDILDDAVSTPRGMAVKIIGVEGERLPGSEGAVTQDFVMVNGPAFKAADAKKFASSLKLVAATTDRAERAKKALSAVLRGTERVIEAFGGKSSTLLALGGQPQTHPLGDTYYSQAPLRFGDYVVKVSVAPHSPNLTELTDASLPLQGRYDGLRDAMVEHFATQGGEWDLRVQFCTDLDTMPIEDASVPWPEEKSPYLDVGRIVVWPQPAWNDARQAAIDDGLAFSPWHGVQAHRPMGSVMRARRLAYRTMARFRAHHNGVAMNEPTSLADIGLDTP</sequence>
<reference evidence="3 4" key="1">
    <citation type="journal article" date="2024" name="Curr. Microbiol.">
        <title>Luteibacter sahnii sp. nov., A Novel Yellow-Colored Xanthomonadin Pigment Producing Probiotic Bacterium from Healthy Rice Seed Microbiome.</title>
        <authorList>
            <person name="Jaiswal G."/>
            <person name="Rana R."/>
            <person name="Nayak P.K."/>
            <person name="Chouhan R."/>
            <person name="Gandhi S.G."/>
            <person name="Patel H.K."/>
            <person name="Patil P.B."/>
        </authorList>
    </citation>
    <scope>NUCLEOTIDE SEQUENCE [LARGE SCALE GENOMIC DNA]</scope>
    <source>
        <strain evidence="3 4">PPL201</strain>
    </source>
</reference>